<dbReference type="STRING" id="4577.A0A1D6L673"/>
<dbReference type="InterPro" id="IPR007225">
    <property type="entry name" value="EXOC6/Sec15"/>
</dbReference>
<dbReference type="Pfam" id="PF20651">
    <property type="entry name" value="EXOC6_Sec15_N"/>
    <property type="match status" value="1"/>
</dbReference>
<dbReference type="InterPro" id="IPR048359">
    <property type="entry name" value="EXOC6_Sec15_N"/>
</dbReference>
<dbReference type="PANTHER" id="PTHR12702">
    <property type="entry name" value="SEC15"/>
    <property type="match status" value="1"/>
</dbReference>
<feature type="domain" description="Exocyst complex subunit EXOC6/Sec15 C-terminal" evidence="4">
    <location>
        <begin position="336"/>
        <end position="490"/>
    </location>
</feature>
<sequence>MAVKDADAAVTVQLDLGFMVFNRPKKRAIVESGDGGLGLGIATFIANGEDLGPIIRHSFESGKPEALMQNLRSIVKKKESTRDELKGMLYGENSHLQEASADQLLKLDELLELYSVKKNVGEAITTLKICVELVKKVVPRQIPLIKLHIEKKVCSEFNDWLVHIRRMAKQIGQASISQASLAYQKGEEMCARQREAEAHSHAGPDEHLYALDLENTEEESTLYFDLTPVYRAHHMHTCLGMEDKFRDYYYKNRLMQLNLDMQISTSQPFLESHQPFLAQSQVETTWETSIGKITSILEEQFSRMRTANHFLLIKDYVTLLGAAVNKYGYRITQLIEVLEKSRDKYHQLLLLEEVNWIAEEAPDNVNDYMNEVLIYLETLVSTAQEILPLEALYKVVSGAMSHISDSIMTTLLNDGVKRFTVNAVLGIDIDLKTLEAFADDKFDSTGCQIWGRKRLSGTVCSQPENFMNPVIRQRNYGSLDYKKLAIICEKYKDSADSLFGSLSNRNTPQQSAHLCLDDENSATRCVKSTNTIVQIKSKIGALEEIVDSPIFLVNDAYQQMFERKNGRLSTLFLAMEEGFLALVSSL</sequence>
<evidence type="ECO:0000259" key="4">
    <source>
        <dbReference type="Pfam" id="PF04091"/>
    </source>
</evidence>
<dbReference type="InterPro" id="IPR046361">
    <property type="entry name" value="EXOC6/Sec15_C"/>
</dbReference>
<dbReference type="SMR" id="A0A1D6L673"/>
<dbReference type="InParanoid" id="A0A1D6L673"/>
<dbReference type="EMBL" id="CM007647">
    <property type="protein sequence ID" value="ONM09803.1"/>
    <property type="molecule type" value="Genomic_DNA"/>
</dbReference>
<protein>
    <submittedName>
        <fullName evidence="6">Exocyst complex component SEC15A</fullName>
    </submittedName>
</protein>
<evidence type="ECO:0000313" key="6">
    <source>
        <dbReference type="EMBL" id="ONM09803.1"/>
    </source>
</evidence>
<proteinExistence type="inferred from homology"/>
<dbReference type="InterPro" id="IPR042044">
    <property type="entry name" value="EXOC6PINT-1/Sec15/Tip20_C_dom2"/>
</dbReference>
<dbReference type="GO" id="GO:0006886">
    <property type="term" value="P:intracellular protein transport"/>
    <property type="evidence" value="ECO:0007669"/>
    <property type="project" value="InterPro"/>
</dbReference>
<dbReference type="Gene3D" id="1.20.58.670">
    <property type="entry name" value="Dsl1p vesicle tethering complex, Tip20p subunit, domain D"/>
    <property type="match status" value="1"/>
</dbReference>
<comment type="similarity">
    <text evidence="1">Belongs to the SEC15 family.</text>
</comment>
<dbReference type="FunFam" id="1.20.58.670:FF:000002">
    <property type="entry name" value="Exocyst complex component"/>
    <property type="match status" value="1"/>
</dbReference>
<keyword evidence="3" id="KW-0268">Exocytosis</keyword>
<reference evidence="6" key="1">
    <citation type="submission" date="2015-12" db="EMBL/GenBank/DDBJ databases">
        <title>Update maize B73 reference genome by single molecule sequencing technologies.</title>
        <authorList>
            <consortium name="Maize Genome Sequencing Project"/>
            <person name="Ware D."/>
        </authorList>
    </citation>
    <scope>NUCLEOTIDE SEQUENCE [LARGE SCALE GENOMIC DNA]</scope>
    <source>
        <tissue evidence="6">Seedling</tissue>
    </source>
</reference>
<dbReference type="Pfam" id="PF04091">
    <property type="entry name" value="Sec15_C"/>
    <property type="match status" value="1"/>
</dbReference>
<dbReference type="AlphaFoldDB" id="A0A1D6L673"/>
<dbReference type="PaxDb" id="4577-GRMZM2G055054_P02"/>
<dbReference type="eggNOG" id="KOG2176">
    <property type="taxonomic scope" value="Eukaryota"/>
</dbReference>
<evidence type="ECO:0000259" key="5">
    <source>
        <dbReference type="Pfam" id="PF20651"/>
    </source>
</evidence>
<accession>A0A1D6L673</accession>
<organism evidence="6">
    <name type="scientific">Zea mays</name>
    <name type="common">Maize</name>
    <dbReference type="NCBI Taxonomy" id="4577"/>
    <lineage>
        <taxon>Eukaryota</taxon>
        <taxon>Viridiplantae</taxon>
        <taxon>Streptophyta</taxon>
        <taxon>Embryophyta</taxon>
        <taxon>Tracheophyta</taxon>
        <taxon>Spermatophyta</taxon>
        <taxon>Magnoliopsida</taxon>
        <taxon>Liliopsida</taxon>
        <taxon>Poales</taxon>
        <taxon>Poaceae</taxon>
        <taxon>PACMAD clade</taxon>
        <taxon>Panicoideae</taxon>
        <taxon>Andropogonodae</taxon>
        <taxon>Andropogoneae</taxon>
        <taxon>Tripsacinae</taxon>
        <taxon>Zea</taxon>
    </lineage>
</organism>
<dbReference type="PANTHER" id="PTHR12702:SF7">
    <property type="entry name" value="EXOCYST COMPLEX COMPONENT"/>
    <property type="match status" value="1"/>
</dbReference>
<dbReference type="OMA" id="SCMESAP"/>
<dbReference type="ExpressionAtlas" id="A0A1D6L673">
    <property type="expression patterns" value="baseline and differential"/>
</dbReference>
<gene>
    <name evidence="6" type="ORF">ZEAMMB73_Zm00001d034208</name>
</gene>
<feature type="domain" description="Exocyst complex component EXOC6/Sec15 N-terminal" evidence="5">
    <location>
        <begin position="136"/>
        <end position="175"/>
    </location>
</feature>
<evidence type="ECO:0000256" key="2">
    <source>
        <dbReference type="ARBA" id="ARBA00022448"/>
    </source>
</evidence>
<dbReference type="GO" id="GO:0090522">
    <property type="term" value="P:vesicle tethering involved in exocytosis"/>
    <property type="evidence" value="ECO:0007669"/>
    <property type="project" value="InterPro"/>
</dbReference>
<evidence type="ECO:0000256" key="3">
    <source>
        <dbReference type="ARBA" id="ARBA00022483"/>
    </source>
</evidence>
<evidence type="ECO:0000256" key="1">
    <source>
        <dbReference type="ARBA" id="ARBA00007944"/>
    </source>
</evidence>
<name>A0A1D6L673_MAIZE</name>
<keyword evidence="2" id="KW-0813">Transport</keyword>